<organism evidence="1 2">
    <name type="scientific">Nonomuraea glycinis</name>
    <dbReference type="NCBI Taxonomy" id="2047744"/>
    <lineage>
        <taxon>Bacteria</taxon>
        <taxon>Bacillati</taxon>
        <taxon>Actinomycetota</taxon>
        <taxon>Actinomycetes</taxon>
        <taxon>Streptosporangiales</taxon>
        <taxon>Streptosporangiaceae</taxon>
        <taxon>Nonomuraea</taxon>
    </lineage>
</organism>
<name>A0A917ZZ51_9ACTN</name>
<reference evidence="1" key="2">
    <citation type="submission" date="2020-09" db="EMBL/GenBank/DDBJ databases">
        <authorList>
            <person name="Sun Q."/>
            <person name="Zhou Y."/>
        </authorList>
    </citation>
    <scope>NUCLEOTIDE SEQUENCE</scope>
    <source>
        <strain evidence="1">CGMCC 4.7430</strain>
    </source>
</reference>
<dbReference type="EMBL" id="BMNK01000001">
    <property type="protein sequence ID" value="GGP00952.1"/>
    <property type="molecule type" value="Genomic_DNA"/>
</dbReference>
<dbReference type="Gene3D" id="3.40.50.300">
    <property type="entry name" value="P-loop containing nucleotide triphosphate hydrolases"/>
    <property type="match status" value="1"/>
</dbReference>
<comment type="caution">
    <text evidence="1">The sequence shown here is derived from an EMBL/GenBank/DDBJ whole genome shotgun (WGS) entry which is preliminary data.</text>
</comment>
<dbReference type="PANTHER" id="PTHR47691">
    <property type="entry name" value="REGULATOR-RELATED"/>
    <property type="match status" value="1"/>
</dbReference>
<sequence length="319" mass="34005">MSDPSATGRFVGRERDVDELCALLRDERVITLVGPGGIGKTRLAGRIAYLERAKVVELGCIADGRSVVKALDVHPASSGLLVLDGCDLPRGDCAGLVAALAARCPGLRFLLTGRRAAGVPGELVRRVPPLALPGDGRTDAGSVELFVERAAAAGARGVADRDVERVCRLLEGVPLALELAAAHARSIAPARMLQRIGGRHGLLRVVDPAVPGRARTVWAVLEWSHELLSPKERVLLRRLPVFAGAFDPELAARVCADGGLLRGAELPGLLGGLADKALVVRQAGGRLRLHGVVKEYAAERSREAAEEAWLRDRHLRRRE</sequence>
<dbReference type="RefSeq" id="WP_189136617.1">
    <property type="nucleotide sequence ID" value="NZ_BMNK01000001.1"/>
</dbReference>
<protein>
    <recommendedName>
        <fullName evidence="3">LuxR family transcriptional regulator</fullName>
    </recommendedName>
</protein>
<dbReference type="InterPro" id="IPR027417">
    <property type="entry name" value="P-loop_NTPase"/>
</dbReference>
<evidence type="ECO:0008006" key="3">
    <source>
        <dbReference type="Google" id="ProtNLM"/>
    </source>
</evidence>
<dbReference type="Proteomes" id="UP000660745">
    <property type="component" value="Unassembled WGS sequence"/>
</dbReference>
<reference evidence="1" key="1">
    <citation type="journal article" date="2014" name="Int. J. Syst. Evol. Microbiol.">
        <title>Complete genome sequence of Corynebacterium casei LMG S-19264T (=DSM 44701T), isolated from a smear-ripened cheese.</title>
        <authorList>
            <consortium name="US DOE Joint Genome Institute (JGI-PGF)"/>
            <person name="Walter F."/>
            <person name="Albersmeier A."/>
            <person name="Kalinowski J."/>
            <person name="Ruckert C."/>
        </authorList>
    </citation>
    <scope>NUCLEOTIDE SEQUENCE</scope>
    <source>
        <strain evidence="1">CGMCC 4.7430</strain>
    </source>
</reference>
<gene>
    <name evidence="1" type="ORF">GCM10012278_02930</name>
</gene>
<dbReference type="PANTHER" id="PTHR47691:SF3">
    <property type="entry name" value="HTH-TYPE TRANSCRIPTIONAL REGULATOR RV0890C-RELATED"/>
    <property type="match status" value="1"/>
</dbReference>
<dbReference type="AlphaFoldDB" id="A0A917ZZ51"/>
<evidence type="ECO:0000313" key="1">
    <source>
        <dbReference type="EMBL" id="GGP00952.1"/>
    </source>
</evidence>
<evidence type="ECO:0000313" key="2">
    <source>
        <dbReference type="Proteomes" id="UP000660745"/>
    </source>
</evidence>
<proteinExistence type="predicted"/>
<accession>A0A917ZZ51</accession>
<dbReference type="SUPFAM" id="SSF52540">
    <property type="entry name" value="P-loop containing nucleoside triphosphate hydrolases"/>
    <property type="match status" value="1"/>
</dbReference>
<keyword evidence="2" id="KW-1185">Reference proteome</keyword>